<dbReference type="PANTHER" id="PTHR44051">
    <property type="entry name" value="GLUTATHIONE S-TRANSFERASE-RELATED"/>
    <property type="match status" value="1"/>
</dbReference>
<evidence type="ECO:0000256" key="1">
    <source>
        <dbReference type="RuleBase" id="RU003494"/>
    </source>
</evidence>
<feature type="domain" description="GST N-terminal" evidence="2">
    <location>
        <begin position="3"/>
        <end position="84"/>
    </location>
</feature>
<dbReference type="SFLD" id="SFLDS00019">
    <property type="entry name" value="Glutathione_Transferase_(cytos"/>
    <property type="match status" value="1"/>
</dbReference>
<dbReference type="SFLD" id="SFLDG00358">
    <property type="entry name" value="Main_(cytGST)"/>
    <property type="match status" value="1"/>
</dbReference>
<dbReference type="EMBL" id="BAND01000201">
    <property type="protein sequence ID" value="GAJ30669.1"/>
    <property type="molecule type" value="Genomic_DNA"/>
</dbReference>
<dbReference type="AlphaFoldDB" id="A0A023D961"/>
<dbReference type="PROSITE" id="PS50405">
    <property type="entry name" value="GST_CTER"/>
    <property type="match status" value="1"/>
</dbReference>
<dbReference type="Gene3D" id="3.40.30.10">
    <property type="entry name" value="Glutaredoxin"/>
    <property type="match status" value="1"/>
</dbReference>
<dbReference type="PANTHER" id="PTHR44051:SF2">
    <property type="entry name" value="HYPOTHETICAL GLUTATHIONE S-TRANSFERASE LIKE PROTEIN"/>
    <property type="match status" value="1"/>
</dbReference>
<dbReference type="InterPro" id="IPR040079">
    <property type="entry name" value="Glutathione_S-Trfase"/>
</dbReference>
<keyword evidence="4" id="KW-0808">Transferase</keyword>
<comment type="similarity">
    <text evidence="1">Belongs to the GST superfamily.</text>
</comment>
<accession>A0A023D961</accession>
<dbReference type="Pfam" id="PF00043">
    <property type="entry name" value="GST_C"/>
    <property type="match status" value="1"/>
</dbReference>
<dbReference type="SUPFAM" id="SSF52833">
    <property type="entry name" value="Thioredoxin-like"/>
    <property type="match status" value="1"/>
</dbReference>
<evidence type="ECO:0000313" key="4">
    <source>
        <dbReference type="EMBL" id="GAJ30669.1"/>
    </source>
</evidence>
<dbReference type="InterPro" id="IPR036282">
    <property type="entry name" value="Glutathione-S-Trfase_C_sf"/>
</dbReference>
<feature type="domain" description="GST C-terminal" evidence="3">
    <location>
        <begin position="89"/>
        <end position="205"/>
    </location>
</feature>
<name>A0A023D961_ACIMT</name>
<dbReference type="GO" id="GO:0016740">
    <property type="term" value="F:transferase activity"/>
    <property type="evidence" value="ECO:0007669"/>
    <property type="project" value="UniProtKB-KW"/>
</dbReference>
<dbReference type="SUPFAM" id="SSF47616">
    <property type="entry name" value="GST C-terminal domain-like"/>
    <property type="match status" value="1"/>
</dbReference>
<evidence type="ECO:0000313" key="5">
    <source>
        <dbReference type="Proteomes" id="UP000019760"/>
    </source>
</evidence>
<keyword evidence="5" id="KW-1185">Reference proteome</keyword>
<dbReference type="Gene3D" id="1.20.1050.10">
    <property type="match status" value="1"/>
</dbReference>
<reference evidence="4 5" key="2">
    <citation type="journal article" date="2014" name="FEMS Microbiol. Lett.">
        <title>Draft genomic DNA sequence of the facultatively methylotrophic bacterium Acidomonas methanolica type strain MB58.</title>
        <authorList>
            <person name="Higashiura N."/>
            <person name="Hadano H."/>
            <person name="Hirakawa H."/>
            <person name="Matsutani M."/>
            <person name="Takabe S."/>
            <person name="Matsushita K."/>
            <person name="Azuma Y."/>
        </authorList>
    </citation>
    <scope>NUCLEOTIDE SEQUENCE [LARGE SCALE GENOMIC DNA]</scope>
    <source>
        <strain evidence="4 5">MB58</strain>
    </source>
</reference>
<sequence>MKFTMKLYDRATSGNCHKIRLFAALTGIELTLIPVNTEAGEQKTAAFAALNPFQHVPVLRDASIAIWESPAILIYLARKFDLTHWWPEEAESQAHIAAWLSISTNELWHGPARARAIVKRGGPGDLAAAHAIAADLLPRLDRHLEGRDWFATSRPTIADCALFPYLAMAHEGRINLAPFAHLRAWLNRVIALPGFLGMDGILDHY</sequence>
<dbReference type="PROSITE" id="PS50404">
    <property type="entry name" value="GST_NTER"/>
    <property type="match status" value="1"/>
</dbReference>
<dbReference type="InterPro" id="IPR004045">
    <property type="entry name" value="Glutathione_S-Trfase_N"/>
</dbReference>
<protein>
    <submittedName>
        <fullName evidence="4">Glutathione S-transferase</fullName>
    </submittedName>
</protein>
<dbReference type="InterPro" id="IPR004046">
    <property type="entry name" value="GST_C"/>
</dbReference>
<gene>
    <name evidence="4" type="ORF">Amme_217_009</name>
</gene>
<evidence type="ECO:0000259" key="3">
    <source>
        <dbReference type="PROSITE" id="PS50405"/>
    </source>
</evidence>
<reference evidence="5" key="1">
    <citation type="journal article" date="2014" name="FEMS Microbiol. Lett.">
        <title>Draft Genomic DNA Sequence of the Facultatively Methylotrophic Bacterium Acidomonas methanolica type strain MB58.</title>
        <authorList>
            <person name="Higashiura N."/>
            <person name="Hadano H."/>
            <person name="Hirakawa H."/>
            <person name="Matsutani M."/>
            <person name="Takabe S."/>
            <person name="Matsushita K."/>
            <person name="Azuma Y."/>
        </authorList>
    </citation>
    <scope>NUCLEOTIDE SEQUENCE [LARGE SCALE GENOMIC DNA]</scope>
    <source>
        <strain evidence="5">MB58</strain>
    </source>
</reference>
<comment type="caution">
    <text evidence="4">The sequence shown here is derived from an EMBL/GenBank/DDBJ whole genome shotgun (WGS) entry which is preliminary data.</text>
</comment>
<dbReference type="Proteomes" id="UP000019760">
    <property type="component" value="Unassembled WGS sequence"/>
</dbReference>
<dbReference type="InterPro" id="IPR036249">
    <property type="entry name" value="Thioredoxin-like_sf"/>
</dbReference>
<dbReference type="Pfam" id="PF02798">
    <property type="entry name" value="GST_N"/>
    <property type="match status" value="1"/>
</dbReference>
<evidence type="ECO:0000259" key="2">
    <source>
        <dbReference type="PROSITE" id="PS50404"/>
    </source>
</evidence>
<proteinExistence type="inferred from homology"/>
<organism evidence="4 5">
    <name type="scientific">Acidomonas methanolica NBRC 104435</name>
    <dbReference type="NCBI Taxonomy" id="1231351"/>
    <lineage>
        <taxon>Bacteria</taxon>
        <taxon>Pseudomonadati</taxon>
        <taxon>Pseudomonadota</taxon>
        <taxon>Alphaproteobacteria</taxon>
        <taxon>Acetobacterales</taxon>
        <taxon>Acetobacteraceae</taxon>
        <taxon>Acidomonas</taxon>
    </lineage>
</organism>
<dbReference type="InterPro" id="IPR010987">
    <property type="entry name" value="Glutathione-S-Trfase_C-like"/>
</dbReference>